<dbReference type="HOGENOM" id="CLU_1607146_0_0_2"/>
<dbReference type="InterPro" id="IPR036390">
    <property type="entry name" value="WH_DNA-bd_sf"/>
</dbReference>
<dbReference type="Gene3D" id="1.10.10.10">
    <property type="entry name" value="Winged helix-like DNA-binding domain superfamily/Winged helix DNA-binding domain"/>
    <property type="match status" value="1"/>
</dbReference>
<name>F4BYU1_METSG</name>
<dbReference type="PANTHER" id="PTHR43252:SF7">
    <property type="entry name" value="TRANSCRIPTIONAL REGULATOR YQJI"/>
    <property type="match status" value="1"/>
</dbReference>
<dbReference type="KEGG" id="mcj:MCON_0954"/>
<gene>
    <name evidence="2" type="ordered locus">MCON_0954</name>
</gene>
<dbReference type="PANTHER" id="PTHR43252">
    <property type="entry name" value="TRANSCRIPTIONAL REGULATOR YQJI"/>
    <property type="match status" value="1"/>
</dbReference>
<dbReference type="InParanoid" id="F4BYU1"/>
<dbReference type="Proteomes" id="UP000007807">
    <property type="component" value="Chromosome"/>
</dbReference>
<reference evidence="2 3" key="1">
    <citation type="journal article" date="2011" name="J. Bacteriol.">
        <title>Complete genome sequence of Methanosaeta concilii, a specialist in aceticlastic methanogenesis.</title>
        <authorList>
            <person name="Barber R.D."/>
            <person name="Zhang L."/>
            <person name="Harnack M."/>
            <person name="Olson M.V."/>
            <person name="Kaul R."/>
            <person name="Ingram-Smith C."/>
            <person name="Smith K.S."/>
        </authorList>
    </citation>
    <scope>NUCLEOTIDE SEQUENCE [LARGE SCALE GENOMIC DNA]</scope>
    <source>
        <strain evidence="3">ATCC 5969 / DSM 3671 / JCM 10134 / NBRC 103675 / OCM 69 / GP-6</strain>
    </source>
</reference>
<dbReference type="Pfam" id="PF03551">
    <property type="entry name" value="PadR"/>
    <property type="match status" value="1"/>
</dbReference>
<proteinExistence type="predicted"/>
<sequence>MHRYSDTDIMATGILKMIMLHIMKDGEASGYDIIKKVEAISGKKPSTGSIYPLLKKMEREGWISGRAEDGKTYYSLTEIGKEHVAQINEVKHDFIKKLHQSIALASETFEDADVQDLMKDMHDLHRGMRVPVKEQIELLAPLIHQVADHLETDTDRERVRSVILRAIDELKKI</sequence>
<dbReference type="SUPFAM" id="SSF46785">
    <property type="entry name" value="Winged helix' DNA-binding domain"/>
    <property type="match status" value="1"/>
</dbReference>
<protein>
    <submittedName>
        <fullName evidence="2">Transcriptional regulator, PadR family protein</fullName>
    </submittedName>
</protein>
<organism evidence="2 3">
    <name type="scientific">Methanothrix soehngenii (strain ATCC 5969 / DSM 3671 / JCM 10134 / NBRC 103675 / OCM 69 / GP-6)</name>
    <name type="common">Methanosaeta concilii</name>
    <dbReference type="NCBI Taxonomy" id="990316"/>
    <lineage>
        <taxon>Archaea</taxon>
        <taxon>Methanobacteriati</taxon>
        <taxon>Methanobacteriota</taxon>
        <taxon>Stenosarchaea group</taxon>
        <taxon>Methanomicrobia</taxon>
        <taxon>Methanotrichales</taxon>
        <taxon>Methanotrichaceae</taxon>
        <taxon>Methanothrix</taxon>
    </lineage>
</organism>
<evidence type="ECO:0000259" key="1">
    <source>
        <dbReference type="Pfam" id="PF03551"/>
    </source>
</evidence>
<keyword evidence="3" id="KW-1185">Reference proteome</keyword>
<dbReference type="InterPro" id="IPR036388">
    <property type="entry name" value="WH-like_DNA-bd_sf"/>
</dbReference>
<dbReference type="EMBL" id="CP002565">
    <property type="protein sequence ID" value="AEB67718.1"/>
    <property type="molecule type" value="Genomic_DNA"/>
</dbReference>
<dbReference type="InterPro" id="IPR005149">
    <property type="entry name" value="Tscrpt_reg_PadR_N"/>
</dbReference>
<accession>F4BYU1</accession>
<dbReference type="AlphaFoldDB" id="F4BYU1"/>
<evidence type="ECO:0000313" key="2">
    <source>
        <dbReference type="EMBL" id="AEB67718.1"/>
    </source>
</evidence>
<dbReference type="STRING" id="990316.MCON_0954"/>
<feature type="domain" description="Transcription regulator PadR N-terminal" evidence="1">
    <location>
        <begin position="19"/>
        <end position="85"/>
    </location>
</feature>
<evidence type="ECO:0000313" key="3">
    <source>
        <dbReference type="Proteomes" id="UP000007807"/>
    </source>
</evidence>